<comment type="caution">
    <text evidence="1">The sequence shown here is derived from an EMBL/GenBank/DDBJ whole genome shotgun (WGS) entry which is preliminary data.</text>
</comment>
<protein>
    <recommendedName>
        <fullName evidence="3">Cyclin N-terminal domain-containing protein</fullName>
    </recommendedName>
</protein>
<gene>
    <name evidence="1" type="ORF">BSTOLATCC_MIC58030</name>
</gene>
<accession>A0AAU9K5C5</accession>
<dbReference type="EMBL" id="CAJZBQ010000056">
    <property type="protein sequence ID" value="CAG9333211.1"/>
    <property type="molecule type" value="Genomic_DNA"/>
</dbReference>
<keyword evidence="2" id="KW-1185">Reference proteome</keyword>
<name>A0AAU9K5C5_9CILI</name>
<organism evidence="1 2">
    <name type="scientific">Blepharisma stoltei</name>
    <dbReference type="NCBI Taxonomy" id="1481888"/>
    <lineage>
        <taxon>Eukaryota</taxon>
        <taxon>Sar</taxon>
        <taxon>Alveolata</taxon>
        <taxon>Ciliophora</taxon>
        <taxon>Postciliodesmatophora</taxon>
        <taxon>Heterotrichea</taxon>
        <taxon>Heterotrichida</taxon>
        <taxon>Blepharismidae</taxon>
        <taxon>Blepharisma</taxon>
    </lineage>
</organism>
<dbReference type="Proteomes" id="UP001162131">
    <property type="component" value="Unassembled WGS sequence"/>
</dbReference>
<evidence type="ECO:0000313" key="1">
    <source>
        <dbReference type="EMBL" id="CAG9333211.1"/>
    </source>
</evidence>
<proteinExistence type="predicted"/>
<evidence type="ECO:0000313" key="2">
    <source>
        <dbReference type="Proteomes" id="UP001162131"/>
    </source>
</evidence>
<sequence length="299" mass="34769">MFSLSNNTLAPISKQNKDLSDSESESVKSSDFGGMFDQQLIDKYEEEHYEFMQYGISQKSQLIIRRISMSKNIPYEFRIQPLFRLLIGAYQEMNLNEIEVAMWAIYIERFVWPQINSALHYLLVITAFTAKLHMNDDVRHLREYLKTKILRFEENFSEWYTKNQKNMNVSLNELNSVYASLGESMAISKDYMTLELNFYVDDILKSSLPYQSEAKELSYDYKSEARNISNDHIPVMPLIFPPIEVRHLNFYDNLLPPLSNPNSSSHTPLVPTPGYEGGAEFLNLTPNIPQQGKPKASFW</sequence>
<dbReference type="AlphaFoldDB" id="A0AAU9K5C5"/>
<evidence type="ECO:0008006" key="3">
    <source>
        <dbReference type="Google" id="ProtNLM"/>
    </source>
</evidence>
<reference evidence="1" key="1">
    <citation type="submission" date="2021-09" db="EMBL/GenBank/DDBJ databases">
        <authorList>
            <consortium name="AG Swart"/>
            <person name="Singh M."/>
            <person name="Singh A."/>
            <person name="Seah K."/>
            <person name="Emmerich C."/>
        </authorList>
    </citation>
    <scope>NUCLEOTIDE SEQUENCE</scope>
    <source>
        <strain evidence="1">ATCC30299</strain>
    </source>
</reference>